<dbReference type="Proteomes" id="UP000279089">
    <property type="component" value="Unassembled WGS sequence"/>
</dbReference>
<dbReference type="AlphaFoldDB" id="A0A3N4M822"/>
<dbReference type="PROSITE" id="PS51387">
    <property type="entry name" value="FAD_PCMH"/>
    <property type="match status" value="1"/>
</dbReference>
<evidence type="ECO:0000313" key="3">
    <source>
        <dbReference type="Proteomes" id="UP000279089"/>
    </source>
</evidence>
<reference evidence="3" key="1">
    <citation type="submission" date="2018-11" db="EMBL/GenBank/DDBJ databases">
        <title>Chitinophaga lutea sp.nov., isolate from arsenic contaminated soil.</title>
        <authorList>
            <person name="Zong Y."/>
        </authorList>
    </citation>
    <scope>NUCLEOTIDE SEQUENCE [LARGE SCALE GENOMIC DNA]</scope>
    <source>
        <strain evidence="3">YLT18</strain>
    </source>
</reference>
<dbReference type="PANTHER" id="PTHR43762">
    <property type="entry name" value="L-GULONOLACTONE OXIDASE"/>
    <property type="match status" value="1"/>
</dbReference>
<dbReference type="Pfam" id="PF01565">
    <property type="entry name" value="FAD_binding_4"/>
    <property type="match status" value="1"/>
</dbReference>
<dbReference type="PANTHER" id="PTHR43762:SF1">
    <property type="entry name" value="D-ARABINONO-1,4-LACTONE OXIDASE"/>
    <property type="match status" value="1"/>
</dbReference>
<evidence type="ECO:0000313" key="2">
    <source>
        <dbReference type="EMBL" id="RPD39672.1"/>
    </source>
</evidence>
<dbReference type="InterPro" id="IPR036318">
    <property type="entry name" value="FAD-bd_PCMH-like_sf"/>
</dbReference>
<gene>
    <name evidence="2" type="ORF">EG028_18680</name>
</gene>
<sequence>MRKQLSNWGNYPALDCEEAAFSVDEQLQQYVDSHEHIIARGNGRCYGDASLGEHSISTLRYDKVLAFDEATGEFECQSGITLDQVLDITVPKGWFLPVTPGTKFITIGGAVASDVHGKNHHAEGSFSNHIISMQVLTGKGLLTCSPTQETDLFWATCGGMGLTGVITTVKFRLKKIETAYIKQKQIKAKNLDEVIRLFDEHKHYTYSMAWIDCLQKGDSFGRSILIVGEHAKENELNDKQRQAPLTLPAKGKLTVPFNLPGFVLNNFTVKTFNALYYAKNYKRVIENVVPYEPFFYPLDAIHHWNRGYGKDGFVQYQFVLPLEHKDGLAAILHRIGEKGWGSFLAVLKVFGHQDDLISFPMEGYTLALDFPVRKGLFPFLDELDALVLEYGGRLYLSKDARMQQEVFWNSYPNARKFERIVQAYNPGGKFRSIQSDRLQFNYGSNNSNS</sequence>
<comment type="caution">
    <text evidence="2">The sequence shown here is derived from an EMBL/GenBank/DDBJ whole genome shotgun (WGS) entry which is preliminary data.</text>
</comment>
<dbReference type="GO" id="GO:0071949">
    <property type="term" value="F:FAD binding"/>
    <property type="evidence" value="ECO:0007669"/>
    <property type="project" value="InterPro"/>
</dbReference>
<dbReference type="GO" id="GO:0016899">
    <property type="term" value="F:oxidoreductase activity, acting on the CH-OH group of donors, oxygen as acceptor"/>
    <property type="evidence" value="ECO:0007669"/>
    <property type="project" value="InterPro"/>
</dbReference>
<dbReference type="InterPro" id="IPR016169">
    <property type="entry name" value="FAD-bd_PCMH_sub2"/>
</dbReference>
<proteinExistence type="predicted"/>
<name>A0A3N4M822_9BACT</name>
<dbReference type="InterPro" id="IPR006094">
    <property type="entry name" value="Oxid_FAD_bind_N"/>
</dbReference>
<protein>
    <submittedName>
        <fullName evidence="2">FAD-binding oxidoreductase</fullName>
    </submittedName>
</protein>
<dbReference type="Gene3D" id="3.30.465.10">
    <property type="match status" value="1"/>
</dbReference>
<keyword evidence="3" id="KW-1185">Reference proteome</keyword>
<dbReference type="EMBL" id="RMBX01000010">
    <property type="protein sequence ID" value="RPD39672.1"/>
    <property type="molecule type" value="Genomic_DNA"/>
</dbReference>
<feature type="domain" description="FAD-binding PCMH-type" evidence="1">
    <location>
        <begin position="11"/>
        <end position="176"/>
    </location>
</feature>
<accession>A0A3N4M822</accession>
<dbReference type="OrthoDB" id="545125at2"/>
<dbReference type="InterPro" id="IPR010031">
    <property type="entry name" value="FAD_lactone_oxidase-like"/>
</dbReference>
<dbReference type="SUPFAM" id="SSF56176">
    <property type="entry name" value="FAD-binding/transporter-associated domain-like"/>
    <property type="match status" value="1"/>
</dbReference>
<organism evidence="2 3">
    <name type="scientific">Chitinophaga barathri</name>
    <dbReference type="NCBI Taxonomy" id="1647451"/>
    <lineage>
        <taxon>Bacteria</taxon>
        <taxon>Pseudomonadati</taxon>
        <taxon>Bacteroidota</taxon>
        <taxon>Chitinophagia</taxon>
        <taxon>Chitinophagales</taxon>
        <taxon>Chitinophagaceae</taxon>
        <taxon>Chitinophaga</taxon>
    </lineage>
</organism>
<dbReference type="InterPro" id="IPR016166">
    <property type="entry name" value="FAD-bd_PCMH"/>
</dbReference>
<dbReference type="RefSeq" id="WP_120515809.1">
    <property type="nucleotide sequence ID" value="NZ_QXZY01000004.1"/>
</dbReference>
<evidence type="ECO:0000259" key="1">
    <source>
        <dbReference type="PROSITE" id="PS51387"/>
    </source>
</evidence>